<keyword evidence="3" id="KW-1185">Reference proteome</keyword>
<feature type="region of interest" description="Disordered" evidence="1">
    <location>
        <begin position="15"/>
        <end position="45"/>
    </location>
</feature>
<feature type="compositionally biased region" description="Pro residues" evidence="1">
    <location>
        <begin position="22"/>
        <end position="37"/>
    </location>
</feature>
<sequence length="389" mass="42558">MRYLPLMALLLAACGGGGGDEPSPPVTPTPSDPPPTATEPEQPLSACASTTSEVNWEALMNEDCERLSQYGLFIDPTNPTQDPRTPGQHYLLTTELFSDYASKYRFLYLPEGEQMSYQPESVLTMPVGTVLVKSFALPFDTAQRGAGNETLIETRLLIHREAGWVALPYVWQSEGEAELSLPGALVAHQLTHQDQTLTFTYSVPSQAECKTCHQITQGDTVRFQPIGIKARLLNRPGPNSDNQLEDWLAKGWLDQAPPREQIPTAPALEDSSASLTDRAKGYLDINCAHCHRADGFASISGLRLGYFVNHTTMEYGICKQPPGYDGGAAGLDYDIVPGNGEASILPYRMAQLDAKDRMPPIGRALIHDRAVELVMEWIDAMPPELGACQ</sequence>
<accession>A0A1M5ZBH3</accession>
<dbReference type="InterPro" id="IPR022269">
    <property type="entry name" value="SO_2930-like_C"/>
</dbReference>
<reference evidence="2 3" key="1">
    <citation type="submission" date="2016-11" db="EMBL/GenBank/DDBJ databases">
        <authorList>
            <person name="Jaros S."/>
            <person name="Januszkiewicz K."/>
            <person name="Wedrychowicz H."/>
        </authorList>
    </citation>
    <scope>NUCLEOTIDE SEQUENCE [LARGE SCALE GENOMIC DNA]</scope>
    <source>
        <strain evidence="2 3">DSM 16917</strain>
    </source>
</reference>
<organism evidence="2 3">
    <name type="scientific">Ferrimonas marina</name>
    <dbReference type="NCBI Taxonomy" id="299255"/>
    <lineage>
        <taxon>Bacteria</taxon>
        <taxon>Pseudomonadati</taxon>
        <taxon>Pseudomonadota</taxon>
        <taxon>Gammaproteobacteria</taxon>
        <taxon>Alteromonadales</taxon>
        <taxon>Ferrimonadaceae</taxon>
        <taxon>Ferrimonas</taxon>
    </lineage>
</organism>
<dbReference type="EMBL" id="FQXG01000010">
    <property type="protein sequence ID" value="SHI21584.1"/>
    <property type="molecule type" value="Genomic_DNA"/>
</dbReference>
<dbReference type="STRING" id="299255.SAMN02745129_0157"/>
<dbReference type="RefSeq" id="WP_067661278.1">
    <property type="nucleotide sequence ID" value="NZ_FQXG01000010.1"/>
</dbReference>
<evidence type="ECO:0000313" key="2">
    <source>
        <dbReference type="EMBL" id="SHI21584.1"/>
    </source>
</evidence>
<name>A0A1M5ZBH3_9GAMM</name>
<protein>
    <recommendedName>
        <fullName evidence="4">Cytochrome c domain-containing protein</fullName>
    </recommendedName>
</protein>
<evidence type="ECO:0008006" key="4">
    <source>
        <dbReference type="Google" id="ProtNLM"/>
    </source>
</evidence>
<proteinExistence type="predicted"/>
<dbReference type="NCBIfam" id="TIGR03806">
    <property type="entry name" value="chp_HNE_0200"/>
    <property type="match status" value="1"/>
</dbReference>
<dbReference type="OrthoDB" id="338827at2"/>
<gene>
    <name evidence="2" type="ORF">SAMN02745129_0157</name>
</gene>
<dbReference type="AlphaFoldDB" id="A0A1M5ZBH3"/>
<evidence type="ECO:0000313" key="3">
    <source>
        <dbReference type="Proteomes" id="UP000184268"/>
    </source>
</evidence>
<evidence type="ECO:0000256" key="1">
    <source>
        <dbReference type="SAM" id="MobiDB-lite"/>
    </source>
</evidence>
<dbReference type="Proteomes" id="UP000184268">
    <property type="component" value="Unassembled WGS sequence"/>
</dbReference>